<gene>
    <name evidence="3" type="ORF">TMPK1_34660</name>
</gene>
<dbReference type="Proteomes" id="UP000681075">
    <property type="component" value="Unassembled WGS sequence"/>
</dbReference>
<comment type="caution">
    <text evidence="3">The sequence shown here is derived from an EMBL/GenBank/DDBJ whole genome shotgun (WGS) entry which is preliminary data.</text>
</comment>
<evidence type="ECO:0000313" key="3">
    <source>
        <dbReference type="EMBL" id="GIL41229.1"/>
    </source>
</evidence>
<dbReference type="SMART" id="SM00867">
    <property type="entry name" value="YceI"/>
    <property type="match status" value="1"/>
</dbReference>
<protein>
    <submittedName>
        <fullName evidence="3">Polyisoprenoid-binding protein</fullName>
    </submittedName>
</protein>
<name>A0A8S8XH65_9PROT</name>
<dbReference type="Gene3D" id="2.40.128.110">
    <property type="entry name" value="Lipid/polyisoprenoid-binding, YceI-like"/>
    <property type="match status" value="1"/>
</dbReference>
<keyword evidence="1" id="KW-0732">Signal</keyword>
<keyword evidence="4" id="KW-1185">Reference proteome</keyword>
<dbReference type="SUPFAM" id="SSF101874">
    <property type="entry name" value="YceI-like"/>
    <property type="match status" value="1"/>
</dbReference>
<sequence>MRLPALLSAVLLLAAAPAFAETKTYTLDSTHAHVQYSVDHLGFSTSRGAFRDVSGTLQLDVAKPETAKLNVTIPIAGFDSFDKKRDEHIKSADFLDAAKYPDMTFTSTKVQKTGPKTAKVTGDLTLHGVTKPVVLNVTLHKQGEHPVLKKAWAGFSATGTIKRSDFGISAGIPFVSDAVQITLDAEFAGQ</sequence>
<feature type="chain" id="PRO_5035931367" evidence="1">
    <location>
        <begin position="21"/>
        <end position="190"/>
    </location>
</feature>
<dbReference type="EMBL" id="BOPV01000001">
    <property type="protein sequence ID" value="GIL41229.1"/>
    <property type="molecule type" value="Genomic_DNA"/>
</dbReference>
<dbReference type="Pfam" id="PF04264">
    <property type="entry name" value="YceI"/>
    <property type="match status" value="1"/>
</dbReference>
<feature type="domain" description="Lipid/polyisoprenoid-binding YceI-like" evidence="2">
    <location>
        <begin position="24"/>
        <end position="188"/>
    </location>
</feature>
<feature type="signal peptide" evidence="1">
    <location>
        <begin position="1"/>
        <end position="20"/>
    </location>
</feature>
<accession>A0A8S8XH65</accession>
<evidence type="ECO:0000256" key="1">
    <source>
        <dbReference type="SAM" id="SignalP"/>
    </source>
</evidence>
<dbReference type="InterPro" id="IPR007372">
    <property type="entry name" value="Lipid/polyisoprenoid-bd_YceI"/>
</dbReference>
<dbReference type="PANTHER" id="PTHR34406">
    <property type="entry name" value="PROTEIN YCEI"/>
    <property type="match status" value="1"/>
</dbReference>
<dbReference type="InterPro" id="IPR036761">
    <property type="entry name" value="TTHA0802/YceI-like_sf"/>
</dbReference>
<evidence type="ECO:0000259" key="2">
    <source>
        <dbReference type="SMART" id="SM00867"/>
    </source>
</evidence>
<evidence type="ECO:0000313" key="4">
    <source>
        <dbReference type="Proteomes" id="UP000681075"/>
    </source>
</evidence>
<dbReference type="RefSeq" id="WP_420244634.1">
    <property type="nucleotide sequence ID" value="NZ_BOPV01000001.1"/>
</dbReference>
<reference evidence="3" key="1">
    <citation type="submission" date="2021-02" db="EMBL/GenBank/DDBJ databases">
        <title>Genome sequence of Rhodospirillales sp. strain TMPK1 isolated from soil.</title>
        <authorList>
            <person name="Nakai R."/>
            <person name="Kusada H."/>
            <person name="Tamaki H."/>
        </authorList>
    </citation>
    <scope>NUCLEOTIDE SEQUENCE</scope>
    <source>
        <strain evidence="3">TMPK1</strain>
    </source>
</reference>
<dbReference type="AlphaFoldDB" id="A0A8S8XH65"/>
<proteinExistence type="predicted"/>
<organism evidence="3 4">
    <name type="scientific">Roseiterribacter gracilis</name>
    <dbReference type="NCBI Taxonomy" id="2812848"/>
    <lineage>
        <taxon>Bacteria</taxon>
        <taxon>Pseudomonadati</taxon>
        <taxon>Pseudomonadota</taxon>
        <taxon>Alphaproteobacteria</taxon>
        <taxon>Rhodospirillales</taxon>
        <taxon>Roseiterribacteraceae</taxon>
        <taxon>Roseiterribacter</taxon>
    </lineage>
</organism>
<dbReference type="PANTHER" id="PTHR34406:SF1">
    <property type="entry name" value="PROTEIN YCEI"/>
    <property type="match status" value="1"/>
</dbReference>